<feature type="compositionally biased region" description="Basic and acidic residues" evidence="1">
    <location>
        <begin position="234"/>
        <end position="246"/>
    </location>
</feature>
<proteinExistence type="predicted"/>
<feature type="region of interest" description="Disordered" evidence="1">
    <location>
        <begin position="39"/>
        <end position="273"/>
    </location>
</feature>
<feature type="non-terminal residue" evidence="2">
    <location>
        <position position="1"/>
    </location>
</feature>
<feature type="compositionally biased region" description="Basic and acidic residues" evidence="1">
    <location>
        <begin position="130"/>
        <end position="142"/>
    </location>
</feature>
<gene>
    <name evidence="2" type="ORF">AVDCRST_MAG11-3858</name>
</gene>
<evidence type="ECO:0000256" key="1">
    <source>
        <dbReference type="SAM" id="MobiDB-lite"/>
    </source>
</evidence>
<dbReference type="AlphaFoldDB" id="A0A6J4MDY4"/>
<sequence length="273" mass="29512">ARRVSRPRRRARLLLRRGHARRGGAGGVHPRLSHLVAPLARGHAAAPRRAPRDRDRPARLRPQRPPGRAAGDAQGARGAHRRGARRAGDQLRVRGGARRRRRDRADTRGALAAPGVAPLPGELGGVRGLADARGEARPRDAPAHAPPAPDLAPLRAAQRSRARLRRRRPRRPLHRALREAVLERGRARRVHGAPPRARPGRHGAPRAAAARRAGAHGDRLGRARPVSPHRHRAPARERDPGRDARGAPRRPALHPRGGPRSGGGGDRRAAPAV</sequence>
<protein>
    <submittedName>
        <fullName evidence="2">Uncharacterized protein</fullName>
    </submittedName>
</protein>
<organism evidence="2">
    <name type="scientific">uncultured Gemmatimonadaceae bacterium</name>
    <dbReference type="NCBI Taxonomy" id="246130"/>
    <lineage>
        <taxon>Bacteria</taxon>
        <taxon>Pseudomonadati</taxon>
        <taxon>Gemmatimonadota</taxon>
        <taxon>Gemmatimonadia</taxon>
        <taxon>Gemmatimonadales</taxon>
        <taxon>Gemmatimonadaceae</taxon>
        <taxon>environmental samples</taxon>
    </lineage>
</organism>
<feature type="compositionally biased region" description="Low complexity" evidence="1">
    <location>
        <begin position="66"/>
        <end position="77"/>
    </location>
</feature>
<feature type="compositionally biased region" description="Low complexity" evidence="1">
    <location>
        <begin position="39"/>
        <end position="48"/>
    </location>
</feature>
<reference evidence="2" key="1">
    <citation type="submission" date="2020-02" db="EMBL/GenBank/DDBJ databases">
        <authorList>
            <person name="Meier V. D."/>
        </authorList>
    </citation>
    <scope>NUCLEOTIDE SEQUENCE</scope>
    <source>
        <strain evidence="2">AVDCRST_MAG11</strain>
    </source>
</reference>
<evidence type="ECO:0000313" key="2">
    <source>
        <dbReference type="EMBL" id="CAA9356792.1"/>
    </source>
</evidence>
<dbReference type="EMBL" id="CADCTU010000819">
    <property type="protein sequence ID" value="CAA9356792.1"/>
    <property type="molecule type" value="Genomic_DNA"/>
</dbReference>
<feature type="compositionally biased region" description="Basic residues" evidence="1">
    <location>
        <begin position="158"/>
        <end position="175"/>
    </location>
</feature>
<feature type="compositionally biased region" description="Low complexity" evidence="1">
    <location>
        <begin position="108"/>
        <end position="121"/>
    </location>
</feature>
<accession>A0A6J4MDY4</accession>
<feature type="compositionally biased region" description="Basic and acidic residues" evidence="1">
    <location>
        <begin position="176"/>
        <end position="185"/>
    </location>
</feature>
<name>A0A6J4MDY4_9BACT</name>
<feature type="non-terminal residue" evidence="2">
    <location>
        <position position="273"/>
    </location>
</feature>